<comment type="caution">
    <text evidence="9">The sequence shown here is derived from an EMBL/GenBank/DDBJ whole genome shotgun (WGS) entry which is preliminary data.</text>
</comment>
<feature type="transmembrane region" description="Helical" evidence="7">
    <location>
        <begin position="117"/>
        <end position="147"/>
    </location>
</feature>
<accession>A0AAN9B675</accession>
<feature type="transmembrane region" description="Helical" evidence="7">
    <location>
        <begin position="271"/>
        <end position="290"/>
    </location>
</feature>
<dbReference type="Pfam" id="PF09335">
    <property type="entry name" value="VTT_dom"/>
    <property type="match status" value="1"/>
</dbReference>
<evidence type="ECO:0000256" key="6">
    <source>
        <dbReference type="SAM" id="MobiDB-lite"/>
    </source>
</evidence>
<dbReference type="InterPro" id="IPR032816">
    <property type="entry name" value="VTT_dom"/>
</dbReference>
<comment type="subcellular location">
    <subcellularLocation>
        <location evidence="1">Membrane</location>
        <topology evidence="1">Multi-pass membrane protein</topology>
    </subcellularLocation>
</comment>
<keyword evidence="2 7" id="KW-0812">Transmembrane</keyword>
<evidence type="ECO:0000256" key="2">
    <source>
        <dbReference type="ARBA" id="ARBA00022692"/>
    </source>
</evidence>
<feature type="transmembrane region" description="Helical" evidence="7">
    <location>
        <begin position="153"/>
        <end position="175"/>
    </location>
</feature>
<evidence type="ECO:0000256" key="4">
    <source>
        <dbReference type="ARBA" id="ARBA00023136"/>
    </source>
</evidence>
<dbReference type="PANTHER" id="PTHR43220">
    <property type="match status" value="1"/>
</dbReference>
<comment type="similarity">
    <text evidence="5">Belongs to the TMEM41 family.</text>
</comment>
<evidence type="ECO:0000259" key="8">
    <source>
        <dbReference type="Pfam" id="PF09335"/>
    </source>
</evidence>
<evidence type="ECO:0000256" key="5">
    <source>
        <dbReference type="ARBA" id="ARBA00025797"/>
    </source>
</evidence>
<reference evidence="9 10" key="1">
    <citation type="submission" date="2024-02" db="EMBL/GenBank/DDBJ databases">
        <title>Chromosome-scale genome assembly of the rough periwinkle Littorina saxatilis.</title>
        <authorList>
            <person name="De Jode A."/>
            <person name="Faria R."/>
            <person name="Formenti G."/>
            <person name="Sims Y."/>
            <person name="Smith T.P."/>
            <person name="Tracey A."/>
            <person name="Wood J.M.D."/>
            <person name="Zagrodzka Z.B."/>
            <person name="Johannesson K."/>
            <person name="Butlin R.K."/>
            <person name="Leder E.H."/>
        </authorList>
    </citation>
    <scope>NUCLEOTIDE SEQUENCE [LARGE SCALE GENOMIC DNA]</scope>
    <source>
        <strain evidence="9">Snail1</strain>
        <tissue evidence="9">Muscle</tissue>
    </source>
</reference>
<dbReference type="GO" id="GO:0005789">
    <property type="term" value="C:endoplasmic reticulum membrane"/>
    <property type="evidence" value="ECO:0007669"/>
    <property type="project" value="TreeGrafter"/>
</dbReference>
<protein>
    <recommendedName>
        <fullName evidence="8">VTT domain-containing protein</fullName>
    </recommendedName>
</protein>
<evidence type="ECO:0000313" key="10">
    <source>
        <dbReference type="Proteomes" id="UP001374579"/>
    </source>
</evidence>
<feature type="transmembrane region" description="Helical" evidence="7">
    <location>
        <begin position="232"/>
        <end position="251"/>
    </location>
</feature>
<evidence type="ECO:0000256" key="1">
    <source>
        <dbReference type="ARBA" id="ARBA00004141"/>
    </source>
</evidence>
<dbReference type="InterPro" id="IPR045014">
    <property type="entry name" value="TM41A/B"/>
</dbReference>
<feature type="transmembrane region" description="Helical" evidence="7">
    <location>
        <begin position="62"/>
        <end position="80"/>
    </location>
</feature>
<dbReference type="GO" id="GO:0000045">
    <property type="term" value="P:autophagosome assembly"/>
    <property type="evidence" value="ECO:0007669"/>
    <property type="project" value="TreeGrafter"/>
</dbReference>
<evidence type="ECO:0000313" key="9">
    <source>
        <dbReference type="EMBL" id="KAK7099449.1"/>
    </source>
</evidence>
<keyword evidence="3 7" id="KW-1133">Transmembrane helix</keyword>
<sequence length="299" mass="33746">MAGRTPARKSSGAFSQGKSSGGDYTKVTRSSKTSYTVLRSQDDTDAVDAAIPAEAGSSTKSFVILGLVFLLSLVALGVVYKTFPKLENDEYQHIKLPRDIEDAKNLGRVLSRYKERYYYQVLLAIFVIYIFLQTFAIPGSIFLSIISGFLYPFYLALPLVCLCSGLGASFCYLLSYMVGRRIVQKYIPERVANWQQHVDRHREHLTNYILFLRITPFLPNWFINIASPVINVPLWTFFIGTVIGVAPPSVVMIQAGQTLYKLTSYGDTFTWGYFGLLAFFALLSLLPVIFKKKLREKFD</sequence>
<evidence type="ECO:0000256" key="3">
    <source>
        <dbReference type="ARBA" id="ARBA00022989"/>
    </source>
</evidence>
<name>A0AAN9B675_9CAEN</name>
<keyword evidence="4 7" id="KW-0472">Membrane</keyword>
<evidence type="ECO:0000256" key="7">
    <source>
        <dbReference type="SAM" id="Phobius"/>
    </source>
</evidence>
<proteinExistence type="inferred from homology"/>
<feature type="domain" description="VTT" evidence="8">
    <location>
        <begin position="137"/>
        <end position="257"/>
    </location>
</feature>
<feature type="region of interest" description="Disordered" evidence="6">
    <location>
        <begin position="1"/>
        <end position="29"/>
    </location>
</feature>
<dbReference type="AlphaFoldDB" id="A0AAN9B675"/>
<keyword evidence="10" id="KW-1185">Reference proteome</keyword>
<organism evidence="9 10">
    <name type="scientific">Littorina saxatilis</name>
    <dbReference type="NCBI Taxonomy" id="31220"/>
    <lineage>
        <taxon>Eukaryota</taxon>
        <taxon>Metazoa</taxon>
        <taxon>Spiralia</taxon>
        <taxon>Lophotrochozoa</taxon>
        <taxon>Mollusca</taxon>
        <taxon>Gastropoda</taxon>
        <taxon>Caenogastropoda</taxon>
        <taxon>Littorinimorpha</taxon>
        <taxon>Littorinoidea</taxon>
        <taxon>Littorinidae</taxon>
        <taxon>Littorina</taxon>
    </lineage>
</organism>
<dbReference type="PANTHER" id="PTHR43220:SF18">
    <property type="entry name" value="TRANSMEMBRANE PROTEIN 41B"/>
    <property type="match status" value="1"/>
</dbReference>
<dbReference type="EMBL" id="JBAMIC010000012">
    <property type="protein sequence ID" value="KAK7099449.1"/>
    <property type="molecule type" value="Genomic_DNA"/>
</dbReference>
<dbReference type="Proteomes" id="UP001374579">
    <property type="component" value="Unassembled WGS sequence"/>
</dbReference>
<gene>
    <name evidence="9" type="ORF">V1264_003587</name>
</gene>